<dbReference type="EMBL" id="CAFBMK010000139">
    <property type="protein sequence ID" value="CAB4927159.1"/>
    <property type="molecule type" value="Genomic_DNA"/>
</dbReference>
<dbReference type="AlphaFoldDB" id="A0A6J7I8V5"/>
<protein>
    <submittedName>
        <fullName evidence="3">Unannotated protein</fullName>
    </submittedName>
</protein>
<dbReference type="InterPro" id="IPR029052">
    <property type="entry name" value="Metallo-depent_PP-like"/>
</dbReference>
<dbReference type="InterPro" id="IPR004843">
    <property type="entry name" value="Calcineurin-like_PHP"/>
</dbReference>
<name>A0A6J7I8V5_9ZZZZ</name>
<dbReference type="PANTHER" id="PTHR30337:SF7">
    <property type="entry name" value="PHOSPHOESTERASE"/>
    <property type="match status" value="1"/>
</dbReference>
<evidence type="ECO:0000313" key="3">
    <source>
        <dbReference type="EMBL" id="CAB4927159.1"/>
    </source>
</evidence>
<keyword evidence="1" id="KW-0378">Hydrolase</keyword>
<dbReference type="CDD" id="cd00840">
    <property type="entry name" value="MPP_Mre11_N"/>
    <property type="match status" value="1"/>
</dbReference>
<evidence type="ECO:0000256" key="1">
    <source>
        <dbReference type="ARBA" id="ARBA00022801"/>
    </source>
</evidence>
<dbReference type="Pfam" id="PF00149">
    <property type="entry name" value="Metallophos"/>
    <property type="match status" value="1"/>
</dbReference>
<dbReference type="InterPro" id="IPR014576">
    <property type="entry name" value="Pesterase_YhaO"/>
</dbReference>
<dbReference type="PIRSF" id="PIRSF033091">
    <property type="entry name" value="Pesterase_YhaO"/>
    <property type="match status" value="1"/>
</dbReference>
<reference evidence="3" key="1">
    <citation type="submission" date="2020-05" db="EMBL/GenBank/DDBJ databases">
        <authorList>
            <person name="Chiriac C."/>
            <person name="Salcher M."/>
            <person name="Ghai R."/>
            <person name="Kavagutti S V."/>
        </authorList>
    </citation>
    <scope>NUCLEOTIDE SEQUENCE</scope>
</reference>
<feature type="domain" description="Calcineurin-like phosphoesterase" evidence="2">
    <location>
        <begin position="4"/>
        <end position="205"/>
    </location>
</feature>
<dbReference type="Gene3D" id="3.60.21.10">
    <property type="match status" value="1"/>
</dbReference>
<evidence type="ECO:0000259" key="2">
    <source>
        <dbReference type="Pfam" id="PF00149"/>
    </source>
</evidence>
<dbReference type="SUPFAM" id="SSF56300">
    <property type="entry name" value="Metallo-dependent phosphatases"/>
    <property type="match status" value="1"/>
</dbReference>
<sequence>MPSFRFLHAADLHLDTPFAGLGRVAPHVRRALQDASLEAWDALVRLAIDEGVAFVVLAGDLYDGAERGLRAQLRVRDGLRRLSDAGIETFVVHGNHDPLEDGWQAIAADGWPAGVTVCPAGDVTTREVVRDGERLATLHGVSYERASETANLARRYPAATGGGLHVGVLHATVGSQPDHSPYAPCSLDDLRRPGYAYWALGHIHRHDVLATEPHVVYSGSLQGRSPKPAEQGVKGAVLVTVQDDRIADLHHVALDRFRFAALEVDVTGLPDAASVLDALRRAGDVAATEHGDRGLVLRATLTGAAGDLDLRRAGALDEVLDALREADEGVRPLRWWDRVRDATAPVVDRTGLVDQESFVGALVRHVDDLAADPPPPELPGGWLTALDDDVCGRVRGRGTAFEVDAAAELHDAEALALSLLVAEDAS</sequence>
<proteinExistence type="predicted"/>
<dbReference type="InterPro" id="IPR041796">
    <property type="entry name" value="Mre11_N"/>
</dbReference>
<gene>
    <name evidence="3" type="ORF">UFOPK3564_02163</name>
</gene>
<dbReference type="GO" id="GO:0016787">
    <property type="term" value="F:hydrolase activity"/>
    <property type="evidence" value="ECO:0007669"/>
    <property type="project" value="UniProtKB-KW"/>
</dbReference>
<dbReference type="InterPro" id="IPR050535">
    <property type="entry name" value="DNA_Repair-Maintenance_Comp"/>
</dbReference>
<dbReference type="PANTHER" id="PTHR30337">
    <property type="entry name" value="COMPONENT OF ATP-DEPENDENT DSDNA EXONUCLEASE"/>
    <property type="match status" value="1"/>
</dbReference>
<organism evidence="3">
    <name type="scientific">freshwater metagenome</name>
    <dbReference type="NCBI Taxonomy" id="449393"/>
    <lineage>
        <taxon>unclassified sequences</taxon>
        <taxon>metagenomes</taxon>
        <taxon>ecological metagenomes</taxon>
    </lineage>
</organism>
<accession>A0A6J7I8V5</accession>